<organism evidence="8 10">
    <name type="scientific">Rotaria sordida</name>
    <dbReference type="NCBI Taxonomy" id="392033"/>
    <lineage>
        <taxon>Eukaryota</taxon>
        <taxon>Metazoa</taxon>
        <taxon>Spiralia</taxon>
        <taxon>Gnathifera</taxon>
        <taxon>Rotifera</taxon>
        <taxon>Eurotatoria</taxon>
        <taxon>Bdelloidea</taxon>
        <taxon>Philodinida</taxon>
        <taxon>Philodinidae</taxon>
        <taxon>Rotaria</taxon>
    </lineage>
</organism>
<dbReference type="InterPro" id="IPR000768">
    <property type="entry name" value="ART"/>
</dbReference>
<keyword evidence="11" id="KW-1185">Reference proteome</keyword>
<dbReference type="Proteomes" id="UP000663854">
    <property type="component" value="Unassembled WGS sequence"/>
</dbReference>
<dbReference type="EMBL" id="CAJNOL010009138">
    <property type="protein sequence ID" value="CAF1641353.1"/>
    <property type="molecule type" value="Genomic_DNA"/>
</dbReference>
<comment type="catalytic activity">
    <reaction evidence="5 6">
        <text>L-arginyl-[protein] + NAD(+) = N(omega)-(ADP-D-ribosyl)-L-arginyl-[protein] + nicotinamide + H(+)</text>
        <dbReference type="Rhea" id="RHEA:19149"/>
        <dbReference type="Rhea" id="RHEA-COMP:10532"/>
        <dbReference type="Rhea" id="RHEA-COMP:15087"/>
        <dbReference type="ChEBI" id="CHEBI:15378"/>
        <dbReference type="ChEBI" id="CHEBI:17154"/>
        <dbReference type="ChEBI" id="CHEBI:29965"/>
        <dbReference type="ChEBI" id="CHEBI:57540"/>
        <dbReference type="ChEBI" id="CHEBI:142554"/>
        <dbReference type="EC" id="2.4.2.31"/>
    </reaction>
</comment>
<evidence type="ECO:0000256" key="1">
    <source>
        <dbReference type="ARBA" id="ARBA00009558"/>
    </source>
</evidence>
<evidence type="ECO:0000256" key="4">
    <source>
        <dbReference type="ARBA" id="ARBA00022695"/>
    </source>
</evidence>
<evidence type="ECO:0000256" key="7">
    <source>
        <dbReference type="SAM" id="Phobius"/>
    </source>
</evidence>
<dbReference type="Proteomes" id="UP000663870">
    <property type="component" value="Unassembled WGS sequence"/>
</dbReference>
<keyword evidence="7" id="KW-0472">Membrane</keyword>
<feature type="transmembrane region" description="Helical" evidence="7">
    <location>
        <begin position="275"/>
        <end position="297"/>
    </location>
</feature>
<dbReference type="GO" id="GO:0016779">
    <property type="term" value="F:nucleotidyltransferase activity"/>
    <property type="evidence" value="ECO:0007669"/>
    <property type="project" value="UniProtKB-KW"/>
</dbReference>
<keyword evidence="7" id="KW-0812">Transmembrane</keyword>
<gene>
    <name evidence="9" type="ORF">JXQ802_LOCUS53243</name>
    <name evidence="8" type="ORF">PYM288_LOCUS36862</name>
</gene>
<keyword evidence="2 6" id="KW-0328">Glycosyltransferase</keyword>
<dbReference type="SUPFAM" id="SSF56399">
    <property type="entry name" value="ADP-ribosylation"/>
    <property type="match status" value="1"/>
</dbReference>
<dbReference type="AlphaFoldDB" id="A0A815Q833"/>
<dbReference type="GO" id="GO:0106274">
    <property type="term" value="F:NAD+-protein-arginine ADP-ribosyltransferase activity"/>
    <property type="evidence" value="ECO:0007669"/>
    <property type="project" value="UniProtKB-EC"/>
</dbReference>
<evidence type="ECO:0000313" key="9">
    <source>
        <dbReference type="EMBL" id="CAF1641353.1"/>
    </source>
</evidence>
<keyword evidence="6" id="KW-0521">NADP</keyword>
<comment type="caution">
    <text evidence="8">The sequence shown here is derived from an EMBL/GenBank/DDBJ whole genome shotgun (WGS) entry which is preliminary data.</text>
</comment>
<sequence length="344" mass="38742">MALRMENQNVIAAETAHRNNRLIAIGGVTGVYDRLDPVIGYAAEPLLPLHEACVPLADILYNLSFYVELALDETPLEPPDGLTIDESAAIRLYTIEWERPHRSLYSMLNHTIKMLPHEELRPYFKYLKLLLTALVKIPCVPPLTVWRGVTKNLTDDFPPGTIVTWWAFSSCTKELTVLEDNNYLGMNGERTLFSVEAINGRAVQAHSHFVTEDEILLLPGTQMEVQSLFNPAPDLHIIHLKQIIPIETLLEPPFKGAHLYPPEKKKLPWYKKKRTIYELILVTMVCIAGIIIGGVFGSRRTPPPPICLPHKTNLIVDYLWSFDCGDVREDLTGLYNGTAVNGAK</sequence>
<keyword evidence="4" id="KW-0548">Nucleotidyltransferase</keyword>
<dbReference type="Gene3D" id="3.90.176.10">
    <property type="entry name" value="Toxin ADP-ribosyltransferase, Chain A, domain 1"/>
    <property type="match status" value="1"/>
</dbReference>
<dbReference type="EC" id="2.4.2.31" evidence="6"/>
<comment type="similarity">
    <text evidence="1 6">Belongs to the Arg-specific ADP-ribosyltransferase family.</text>
</comment>
<dbReference type="PROSITE" id="PS51996">
    <property type="entry name" value="TR_MART"/>
    <property type="match status" value="1"/>
</dbReference>
<evidence type="ECO:0000256" key="2">
    <source>
        <dbReference type="ARBA" id="ARBA00022676"/>
    </source>
</evidence>
<evidence type="ECO:0000313" key="11">
    <source>
        <dbReference type="Proteomes" id="UP000663870"/>
    </source>
</evidence>
<protein>
    <recommendedName>
        <fullName evidence="6">NAD(P)(+)--arginine ADP-ribosyltransferase</fullName>
        <ecNumber evidence="6">2.4.2.31</ecNumber>
    </recommendedName>
    <alternativeName>
        <fullName evidence="6">Mono(ADP-ribosyl)transferase</fullName>
    </alternativeName>
</protein>
<dbReference type="EMBL" id="CAJNOH010007484">
    <property type="protein sequence ID" value="CAF1458834.1"/>
    <property type="molecule type" value="Genomic_DNA"/>
</dbReference>
<proteinExistence type="inferred from homology"/>
<evidence type="ECO:0000313" key="10">
    <source>
        <dbReference type="Proteomes" id="UP000663854"/>
    </source>
</evidence>
<reference evidence="8" key="1">
    <citation type="submission" date="2021-02" db="EMBL/GenBank/DDBJ databases">
        <authorList>
            <person name="Nowell W R."/>
        </authorList>
    </citation>
    <scope>NUCLEOTIDE SEQUENCE</scope>
</reference>
<keyword evidence="7" id="KW-1133">Transmembrane helix</keyword>
<keyword evidence="6" id="KW-0520">NAD</keyword>
<evidence type="ECO:0000256" key="3">
    <source>
        <dbReference type="ARBA" id="ARBA00022679"/>
    </source>
</evidence>
<dbReference type="Pfam" id="PF01129">
    <property type="entry name" value="ART"/>
    <property type="match status" value="1"/>
</dbReference>
<evidence type="ECO:0000313" key="8">
    <source>
        <dbReference type="EMBL" id="CAF1458834.1"/>
    </source>
</evidence>
<accession>A0A815Q833</accession>
<evidence type="ECO:0000256" key="5">
    <source>
        <dbReference type="ARBA" id="ARBA00047597"/>
    </source>
</evidence>
<evidence type="ECO:0000256" key="6">
    <source>
        <dbReference type="RuleBase" id="RU361228"/>
    </source>
</evidence>
<feature type="non-terminal residue" evidence="8">
    <location>
        <position position="344"/>
    </location>
</feature>
<keyword evidence="3 6" id="KW-0808">Transferase</keyword>
<name>A0A815Q833_9BILA</name>